<evidence type="ECO:0000256" key="5">
    <source>
        <dbReference type="ARBA" id="ARBA00022679"/>
    </source>
</evidence>
<evidence type="ECO:0000256" key="6">
    <source>
        <dbReference type="ARBA" id="ARBA00022692"/>
    </source>
</evidence>
<dbReference type="InterPro" id="IPR036890">
    <property type="entry name" value="HATPase_C_sf"/>
</dbReference>
<keyword evidence="10 11" id="KW-0472">Membrane</keyword>
<evidence type="ECO:0000256" key="3">
    <source>
        <dbReference type="ARBA" id="ARBA00012438"/>
    </source>
</evidence>
<keyword evidence="7 13" id="KW-0418">Kinase</keyword>
<dbReference type="Proteomes" id="UP000003330">
    <property type="component" value="Unassembled WGS sequence"/>
</dbReference>
<dbReference type="GO" id="GO:0016036">
    <property type="term" value="P:cellular response to phosphate starvation"/>
    <property type="evidence" value="ECO:0007669"/>
    <property type="project" value="TreeGrafter"/>
</dbReference>
<evidence type="ECO:0000256" key="1">
    <source>
        <dbReference type="ARBA" id="ARBA00000085"/>
    </source>
</evidence>
<keyword evidence="6 11" id="KW-0812">Transmembrane</keyword>
<evidence type="ECO:0000313" key="14">
    <source>
        <dbReference type="Proteomes" id="UP000003330"/>
    </source>
</evidence>
<accession>G5K388</accession>
<dbReference type="PROSITE" id="PS50109">
    <property type="entry name" value="HIS_KIN"/>
    <property type="match status" value="1"/>
</dbReference>
<dbReference type="STRING" id="764299.STRIC_1256"/>
<evidence type="ECO:0000256" key="10">
    <source>
        <dbReference type="ARBA" id="ARBA00023136"/>
    </source>
</evidence>
<dbReference type="Gene3D" id="3.30.565.10">
    <property type="entry name" value="Histidine kinase-like ATPase, C-terminal domain"/>
    <property type="match status" value="1"/>
</dbReference>
<dbReference type="OrthoDB" id="9780487at2"/>
<comment type="catalytic activity">
    <reaction evidence="1">
        <text>ATP + protein L-histidine = ADP + protein N-phospho-L-histidine.</text>
        <dbReference type="EC" id="2.7.13.3"/>
    </reaction>
</comment>
<feature type="domain" description="Histidine kinase" evidence="12">
    <location>
        <begin position="117"/>
        <end position="296"/>
    </location>
</feature>
<evidence type="ECO:0000256" key="4">
    <source>
        <dbReference type="ARBA" id="ARBA00022475"/>
    </source>
</evidence>
<dbReference type="EC" id="2.7.13.3" evidence="3"/>
<dbReference type="SUPFAM" id="SSF55874">
    <property type="entry name" value="ATPase domain of HSP90 chaperone/DNA topoisomerase II/histidine kinase"/>
    <property type="match status" value="1"/>
</dbReference>
<dbReference type="EMBL" id="AEUX02000006">
    <property type="protein sequence ID" value="EHI69674.1"/>
    <property type="molecule type" value="Genomic_DNA"/>
</dbReference>
<dbReference type="Pfam" id="PF02518">
    <property type="entry name" value="HATPase_c"/>
    <property type="match status" value="1"/>
</dbReference>
<evidence type="ECO:0000256" key="9">
    <source>
        <dbReference type="ARBA" id="ARBA00023012"/>
    </source>
</evidence>
<dbReference type="InterPro" id="IPR005467">
    <property type="entry name" value="His_kinase_dom"/>
</dbReference>
<dbReference type="PANTHER" id="PTHR45453:SF2">
    <property type="entry name" value="HISTIDINE KINASE"/>
    <property type="match status" value="1"/>
</dbReference>
<dbReference type="eggNOG" id="COG2205">
    <property type="taxonomic scope" value="Bacteria"/>
</dbReference>
<dbReference type="GO" id="GO:0000155">
    <property type="term" value="F:phosphorelay sensor kinase activity"/>
    <property type="evidence" value="ECO:0007669"/>
    <property type="project" value="TreeGrafter"/>
</dbReference>
<evidence type="ECO:0000256" key="7">
    <source>
        <dbReference type="ARBA" id="ARBA00022777"/>
    </source>
</evidence>
<evidence type="ECO:0000313" key="13">
    <source>
        <dbReference type="EMBL" id="EHI69674.1"/>
    </source>
</evidence>
<keyword evidence="5" id="KW-0808">Transferase</keyword>
<sequence length="319" mass="37121">MIIAFLKEYRFWYLQYAILILTYLLIFFLYRLPMSYFRVANMIVLTNLGLFSFWKYHSFRKKIKILQEFIYVKELDPFKLPNDLAYKKVIVKLKEEEADKLLSQLNQQKKIESLIKMWSHQMKLPLSALSLMIQTNNSNLKDYHTQVLRLEKYLNNLLSFLKFNQGQDDFRFQSLSVNDIIKSIVKQSSQVCIAKDISLQINGDWQLNSDKKWLSFALTQVIDNAIKYTKQGGHIAITIQKGSITISDDGIGILEEDLPRLFEEGFTGYNGHEHQKATGLGLFMTKEVLNKLNMDIIILTVKLITAQKLSSVLKLGTQK</sequence>
<protein>
    <recommendedName>
        <fullName evidence="3">histidine kinase</fullName>
        <ecNumber evidence="3">2.7.13.3</ecNumber>
    </recommendedName>
</protein>
<feature type="transmembrane region" description="Helical" evidence="11">
    <location>
        <begin position="12"/>
        <end position="30"/>
    </location>
</feature>
<dbReference type="GO" id="GO:0004721">
    <property type="term" value="F:phosphoprotein phosphatase activity"/>
    <property type="evidence" value="ECO:0007669"/>
    <property type="project" value="TreeGrafter"/>
</dbReference>
<dbReference type="AlphaFoldDB" id="G5K388"/>
<keyword evidence="4" id="KW-1003">Cell membrane</keyword>
<name>G5K388_9STRE</name>
<dbReference type="PANTHER" id="PTHR45453">
    <property type="entry name" value="PHOSPHATE REGULON SENSOR PROTEIN PHOR"/>
    <property type="match status" value="1"/>
</dbReference>
<keyword evidence="8 11" id="KW-1133">Transmembrane helix</keyword>
<reference evidence="13 14" key="1">
    <citation type="journal article" date="2014" name="Int. J. Syst. Evol. Microbiol.">
        <title>Phylogenomics and the dynamic genome evolution of the genus Streptococcus.</title>
        <authorList>
            <consortium name="The Broad Institute Genome Sequencing Platform"/>
            <person name="Richards V.P."/>
            <person name="Palmer S.R."/>
            <person name="Pavinski Bitar P.D."/>
            <person name="Qin X."/>
            <person name="Weinstock G.M."/>
            <person name="Highlander S.K."/>
            <person name="Town C.D."/>
            <person name="Burne R.A."/>
            <person name="Stanhope M.J."/>
        </authorList>
    </citation>
    <scope>NUCLEOTIDE SEQUENCE [LARGE SCALE GENOMIC DNA]</scope>
    <source>
        <strain evidence="13 14">707-05</strain>
    </source>
</reference>
<comment type="subcellular location">
    <subcellularLocation>
        <location evidence="2">Cell membrane</location>
        <topology evidence="2">Multi-pass membrane protein</topology>
    </subcellularLocation>
</comment>
<dbReference type="GO" id="GO:0005886">
    <property type="term" value="C:plasma membrane"/>
    <property type="evidence" value="ECO:0007669"/>
    <property type="project" value="UniProtKB-SubCell"/>
</dbReference>
<evidence type="ECO:0000259" key="12">
    <source>
        <dbReference type="PROSITE" id="PS50109"/>
    </source>
</evidence>
<comment type="caution">
    <text evidence="13">The sequence shown here is derived from an EMBL/GenBank/DDBJ whole genome shotgun (WGS) entry which is preliminary data.</text>
</comment>
<evidence type="ECO:0000256" key="11">
    <source>
        <dbReference type="SAM" id="Phobius"/>
    </source>
</evidence>
<dbReference type="InterPro" id="IPR050351">
    <property type="entry name" value="BphY/WalK/GraS-like"/>
</dbReference>
<organism evidence="13 14">
    <name type="scientific">Streptococcus ictaluri 707-05</name>
    <dbReference type="NCBI Taxonomy" id="764299"/>
    <lineage>
        <taxon>Bacteria</taxon>
        <taxon>Bacillati</taxon>
        <taxon>Bacillota</taxon>
        <taxon>Bacilli</taxon>
        <taxon>Lactobacillales</taxon>
        <taxon>Streptococcaceae</taxon>
        <taxon>Streptococcus</taxon>
    </lineage>
</organism>
<keyword evidence="9" id="KW-0902">Two-component regulatory system</keyword>
<dbReference type="InterPro" id="IPR003594">
    <property type="entry name" value="HATPase_dom"/>
</dbReference>
<gene>
    <name evidence="13" type="ORF">STRIC_1256</name>
</gene>
<keyword evidence="14" id="KW-1185">Reference proteome</keyword>
<evidence type="ECO:0000256" key="2">
    <source>
        <dbReference type="ARBA" id="ARBA00004651"/>
    </source>
</evidence>
<dbReference type="SMART" id="SM00387">
    <property type="entry name" value="HATPase_c"/>
    <property type="match status" value="1"/>
</dbReference>
<proteinExistence type="predicted"/>
<evidence type="ECO:0000256" key="8">
    <source>
        <dbReference type="ARBA" id="ARBA00022989"/>
    </source>
</evidence>